<dbReference type="Gene3D" id="3.40.50.200">
    <property type="entry name" value="Peptidase S8/S53 domain"/>
    <property type="match status" value="1"/>
</dbReference>
<evidence type="ECO:0000256" key="3">
    <source>
        <dbReference type="ARBA" id="ARBA00022670"/>
    </source>
</evidence>
<dbReference type="SUPFAM" id="SSF52743">
    <property type="entry name" value="Subtilisin-like"/>
    <property type="match status" value="1"/>
</dbReference>
<keyword evidence="4" id="KW-0378">Hydrolase</keyword>
<keyword evidence="3" id="KW-0645">Protease</keyword>
<name>A0A1Y1V2C5_9FUNG</name>
<dbReference type="EMBL" id="MCFH01000039">
    <property type="protein sequence ID" value="ORX45638.1"/>
    <property type="molecule type" value="Genomic_DNA"/>
</dbReference>
<dbReference type="GO" id="GO:0006508">
    <property type="term" value="P:proteolysis"/>
    <property type="evidence" value="ECO:0007669"/>
    <property type="project" value="UniProtKB-KW"/>
</dbReference>
<dbReference type="InterPro" id="IPR050131">
    <property type="entry name" value="Peptidase_S8_subtilisin-like"/>
</dbReference>
<evidence type="ECO:0000256" key="1">
    <source>
        <dbReference type="ARBA" id="ARBA00011073"/>
    </source>
</evidence>
<evidence type="ECO:0000256" key="2">
    <source>
        <dbReference type="ARBA" id="ARBA00022669"/>
    </source>
</evidence>
<evidence type="ECO:0000313" key="8">
    <source>
        <dbReference type="EMBL" id="ORX45638.1"/>
    </source>
</evidence>
<dbReference type="InterPro" id="IPR023828">
    <property type="entry name" value="Peptidase_S8_Ser-AS"/>
</dbReference>
<dbReference type="InterPro" id="IPR000209">
    <property type="entry name" value="Peptidase_S8/S53_dom"/>
</dbReference>
<dbReference type="Pfam" id="PF00187">
    <property type="entry name" value="Chitin_bind_1"/>
    <property type="match status" value="1"/>
</dbReference>
<evidence type="ECO:0000256" key="5">
    <source>
        <dbReference type="ARBA" id="ARBA00022825"/>
    </source>
</evidence>
<keyword evidence="2" id="KW-0147">Chitin-binding</keyword>
<protein>
    <recommendedName>
        <fullName evidence="10">Subtilisin-like protein</fullName>
    </recommendedName>
</protein>
<dbReference type="PANTHER" id="PTHR43806:SF11">
    <property type="entry name" value="CEREVISIN-RELATED"/>
    <property type="match status" value="1"/>
</dbReference>
<evidence type="ECO:0008006" key="10">
    <source>
        <dbReference type="Google" id="ProtNLM"/>
    </source>
</evidence>
<dbReference type="GO" id="GO:0004252">
    <property type="term" value="F:serine-type endopeptidase activity"/>
    <property type="evidence" value="ECO:0007669"/>
    <property type="project" value="InterPro"/>
</dbReference>
<feature type="domain" description="Peptidase S8/S53" evidence="6">
    <location>
        <begin position="9"/>
        <end position="120"/>
    </location>
</feature>
<dbReference type="GO" id="GO:0008061">
    <property type="term" value="F:chitin binding"/>
    <property type="evidence" value="ECO:0007669"/>
    <property type="project" value="UniProtKB-KW"/>
</dbReference>
<accession>A0A1Y1V2C5</accession>
<gene>
    <name evidence="8" type="ORF">BCR36DRAFT_299439</name>
</gene>
<keyword evidence="5" id="KW-0720">Serine protease</keyword>
<reference evidence="8 9" key="1">
    <citation type="submission" date="2016-08" db="EMBL/GenBank/DDBJ databases">
        <title>Genomes of anaerobic fungi encode conserved fungal cellulosomes for biomass hydrolysis.</title>
        <authorList>
            <consortium name="DOE Joint Genome Institute"/>
            <person name="Haitjema C.H."/>
            <person name="Gilmore S.P."/>
            <person name="Henske J.K."/>
            <person name="Solomon K.V."/>
            <person name="De Groot R."/>
            <person name="Kuo A."/>
            <person name="Mondo S.J."/>
            <person name="Salamov A.A."/>
            <person name="Labutti K."/>
            <person name="Zhao Z."/>
            <person name="Chiniquy J."/>
            <person name="Barry K."/>
            <person name="Brewer H.M."/>
            <person name="Purvine S.O."/>
            <person name="Wright A.T."/>
            <person name="Boxma B."/>
            <person name="Van Alen T."/>
            <person name="Hackstein J.H."/>
            <person name="Baker S.E."/>
            <person name="Grigoriev I.V."/>
            <person name="O'Malley M.A."/>
        </authorList>
    </citation>
    <scope>NUCLEOTIDE SEQUENCE [LARGE SCALE GENOMIC DNA]</scope>
    <source>
        <strain evidence="9">finn</strain>
    </source>
</reference>
<evidence type="ECO:0000256" key="4">
    <source>
        <dbReference type="ARBA" id="ARBA00022801"/>
    </source>
</evidence>
<dbReference type="Pfam" id="PF00082">
    <property type="entry name" value="Peptidase_S8"/>
    <property type="match status" value="1"/>
</dbReference>
<comment type="similarity">
    <text evidence="1">Belongs to the peptidase S8 family.</text>
</comment>
<dbReference type="InterPro" id="IPR001002">
    <property type="entry name" value="Chitin-bd_1"/>
</dbReference>
<sequence length="214" mass="24124">MNSIKEGSYIPSFFNNVIGVGSVGIRDLYENEYLKGSSSDIYTISNFSNYCNCTDVFAPGFVYAAYFSEDFVSTYDRSKIINKYMFAKGTSYSAPIVTGISALVISENKDIIFNQQILKNKILELSQNDILYDRYYSTERLKETPNIFANNGKRIVYSCNNSYLENICGIYAGFKKCFKILDSNKMNCCSDDGVCGTTSKYCLPFKGCQQNFGD</sequence>
<dbReference type="Gene3D" id="3.30.60.10">
    <property type="entry name" value="Endochitinase-like"/>
    <property type="match status" value="1"/>
</dbReference>
<organism evidence="8 9">
    <name type="scientific">Piromyces finnis</name>
    <dbReference type="NCBI Taxonomy" id="1754191"/>
    <lineage>
        <taxon>Eukaryota</taxon>
        <taxon>Fungi</taxon>
        <taxon>Fungi incertae sedis</taxon>
        <taxon>Chytridiomycota</taxon>
        <taxon>Chytridiomycota incertae sedis</taxon>
        <taxon>Neocallimastigomycetes</taxon>
        <taxon>Neocallimastigales</taxon>
        <taxon>Neocallimastigaceae</taxon>
        <taxon>Piromyces</taxon>
    </lineage>
</organism>
<dbReference type="InterPro" id="IPR036852">
    <property type="entry name" value="Peptidase_S8/S53_dom_sf"/>
</dbReference>
<reference evidence="8 9" key="2">
    <citation type="submission" date="2016-08" db="EMBL/GenBank/DDBJ databases">
        <title>Pervasive Adenine N6-methylation of Active Genes in Fungi.</title>
        <authorList>
            <consortium name="DOE Joint Genome Institute"/>
            <person name="Mondo S.J."/>
            <person name="Dannebaum R.O."/>
            <person name="Kuo R.C."/>
            <person name="Labutti K."/>
            <person name="Haridas S."/>
            <person name="Kuo A."/>
            <person name="Salamov A."/>
            <person name="Ahrendt S.R."/>
            <person name="Lipzen A."/>
            <person name="Sullivan W."/>
            <person name="Andreopoulos W.B."/>
            <person name="Clum A."/>
            <person name="Lindquist E."/>
            <person name="Daum C."/>
            <person name="Ramamoorthy G.K."/>
            <person name="Gryganskyi A."/>
            <person name="Culley D."/>
            <person name="Magnuson J.K."/>
            <person name="James T.Y."/>
            <person name="O'Malley M.A."/>
            <person name="Stajich J.E."/>
            <person name="Spatafora J.W."/>
            <person name="Visel A."/>
            <person name="Grigoriev I.V."/>
        </authorList>
    </citation>
    <scope>NUCLEOTIDE SEQUENCE [LARGE SCALE GENOMIC DNA]</scope>
    <source>
        <strain evidence="9">finn</strain>
    </source>
</reference>
<dbReference type="PROSITE" id="PS00138">
    <property type="entry name" value="SUBTILASE_SER"/>
    <property type="match status" value="1"/>
</dbReference>
<feature type="domain" description="Chitin-binding type-1" evidence="7">
    <location>
        <begin position="168"/>
        <end position="210"/>
    </location>
</feature>
<dbReference type="InterPro" id="IPR036861">
    <property type="entry name" value="Endochitinase-like_sf"/>
</dbReference>
<evidence type="ECO:0000259" key="7">
    <source>
        <dbReference type="Pfam" id="PF00187"/>
    </source>
</evidence>
<comment type="caution">
    <text evidence="8">The sequence shown here is derived from an EMBL/GenBank/DDBJ whole genome shotgun (WGS) entry which is preliminary data.</text>
</comment>
<evidence type="ECO:0000259" key="6">
    <source>
        <dbReference type="Pfam" id="PF00082"/>
    </source>
</evidence>
<dbReference type="PANTHER" id="PTHR43806">
    <property type="entry name" value="PEPTIDASE S8"/>
    <property type="match status" value="1"/>
</dbReference>
<dbReference type="Proteomes" id="UP000193719">
    <property type="component" value="Unassembled WGS sequence"/>
</dbReference>
<keyword evidence="9" id="KW-1185">Reference proteome</keyword>
<proteinExistence type="inferred from homology"/>
<dbReference type="OrthoDB" id="206201at2759"/>
<dbReference type="SUPFAM" id="SSF57016">
    <property type="entry name" value="Plant lectins/antimicrobial peptides"/>
    <property type="match status" value="1"/>
</dbReference>
<evidence type="ECO:0000313" key="9">
    <source>
        <dbReference type="Proteomes" id="UP000193719"/>
    </source>
</evidence>
<dbReference type="AlphaFoldDB" id="A0A1Y1V2C5"/>